<evidence type="ECO:0000313" key="1">
    <source>
        <dbReference type="EMBL" id="GKX65598.1"/>
    </source>
</evidence>
<gene>
    <name evidence="1" type="ORF">rsdtw13_08560</name>
</gene>
<accession>A0ACB5R8S6</accession>
<dbReference type="EMBL" id="BROD01000001">
    <property type="protein sequence ID" value="GKX65598.1"/>
    <property type="molecule type" value="Genomic_DNA"/>
</dbReference>
<comment type="caution">
    <text evidence="1">The sequence shown here is derived from an EMBL/GenBank/DDBJ whole genome shotgun (WGS) entry which is preliminary data.</text>
</comment>
<evidence type="ECO:0000313" key="2">
    <source>
        <dbReference type="Proteomes" id="UP001058074"/>
    </source>
</evidence>
<proteinExistence type="predicted"/>
<name>A0ACB5R8S6_9CLOT</name>
<keyword evidence="2" id="KW-1185">Reference proteome</keyword>
<dbReference type="Proteomes" id="UP001058074">
    <property type="component" value="Unassembled WGS sequence"/>
</dbReference>
<protein>
    <submittedName>
        <fullName evidence="1">N-acetyltransferase</fullName>
    </submittedName>
</protein>
<sequence length="149" mass="17472">MNISIVEKDITEIDIIRSLWEKLNVMHKDKTQYFKRRFENFTFDQRFVSINAQGNYKFDVILDNDNNKYVGYCLSSIDGASGEVQSIYIEKEYRKYGLGGKLMGRALSWFEENEIANIAIGVIYGNEEALPFYARYGFMPLSYNLKRQK</sequence>
<organism evidence="1 2">
    <name type="scientific">Inconstantimicrobium mannanitabidum</name>
    <dbReference type="NCBI Taxonomy" id="1604901"/>
    <lineage>
        <taxon>Bacteria</taxon>
        <taxon>Bacillati</taxon>
        <taxon>Bacillota</taxon>
        <taxon>Clostridia</taxon>
        <taxon>Eubacteriales</taxon>
        <taxon>Clostridiaceae</taxon>
        <taxon>Inconstantimicrobium</taxon>
    </lineage>
</organism>
<reference evidence="1" key="1">
    <citation type="journal article" date="2025" name="Int. J. Syst. Evol. Microbiol.">
        <title>Inconstantimicrobium mannanitabidum sp. nov., a novel member of the family Clostridiaceae isolated from anoxic soil under the treatment of reductive soil disinfestation.</title>
        <authorList>
            <person name="Ueki A."/>
            <person name="Tonouchi A."/>
            <person name="Honma S."/>
            <person name="Kaku N."/>
            <person name="Ueki K."/>
        </authorList>
    </citation>
    <scope>NUCLEOTIDE SEQUENCE</scope>
    <source>
        <strain evidence="1">TW13</strain>
    </source>
</reference>